<sequence length="359" mass="41052">MNTMEYSHMNIDDALRQERLEPRLVPSDIADINPWFLIMERDLSSLCQQALPKPVRFTFNVSHSIQACVFYRSNLVVMTAGMFNVLCRLASRIVTSGAFVAFEGGVEPIWTPSVENSFKSVTSDLSSIAFDWGVESKSWQKSGERQLIFFYILQTLTRFVILHELGHISHNHGARFQGGHSGFVDVDLAQPELLTNEEGVASQAREIIADNFAFIRLRELQERELAAKAGAEATDLLVKKLLPGEEERVGFLLTMAYVYFHMMDRHDWHSLDVFKLTHPPAPFRLKNLFALTLERGIVNLAEDEVGELLVRYHYGCNALVSVVYNHYPLVSLFEEVSAPRFDKLFNALYEEYPKWQNLE</sequence>
<gene>
    <name evidence="1" type="ORF">PS723_02455</name>
</gene>
<accession>A0A5E7C2G2</accession>
<reference evidence="1 2" key="1">
    <citation type="submission" date="2019-09" db="EMBL/GenBank/DDBJ databases">
        <authorList>
            <person name="Chandra G."/>
            <person name="Truman W A."/>
        </authorList>
    </citation>
    <scope>NUCLEOTIDE SEQUENCE [LARGE SCALE GENOMIC DNA]</scope>
    <source>
        <strain evidence="1">PS723</strain>
    </source>
</reference>
<protein>
    <submittedName>
        <fullName evidence="1">Uncharacterized protein</fullName>
    </submittedName>
</protein>
<proteinExistence type="predicted"/>
<name>A0A5E7C2G2_PSEFL</name>
<organism evidence="1 2">
    <name type="scientific">Pseudomonas fluorescens</name>
    <dbReference type="NCBI Taxonomy" id="294"/>
    <lineage>
        <taxon>Bacteria</taxon>
        <taxon>Pseudomonadati</taxon>
        <taxon>Pseudomonadota</taxon>
        <taxon>Gammaproteobacteria</taxon>
        <taxon>Pseudomonadales</taxon>
        <taxon>Pseudomonadaceae</taxon>
        <taxon>Pseudomonas</taxon>
    </lineage>
</organism>
<dbReference type="AlphaFoldDB" id="A0A5E7C2G2"/>
<dbReference type="Proteomes" id="UP000379480">
    <property type="component" value="Unassembled WGS sequence"/>
</dbReference>
<dbReference type="EMBL" id="CABVHY010000010">
    <property type="protein sequence ID" value="VVN98579.1"/>
    <property type="molecule type" value="Genomic_DNA"/>
</dbReference>
<evidence type="ECO:0000313" key="2">
    <source>
        <dbReference type="Proteomes" id="UP000379480"/>
    </source>
</evidence>
<evidence type="ECO:0000313" key="1">
    <source>
        <dbReference type="EMBL" id="VVN98579.1"/>
    </source>
</evidence>